<gene>
    <name evidence="1" type="ORF">GMARGA_LOCUS36628</name>
</gene>
<dbReference type="Proteomes" id="UP000789901">
    <property type="component" value="Unassembled WGS sequence"/>
</dbReference>
<organism evidence="1 2">
    <name type="scientific">Gigaspora margarita</name>
    <dbReference type="NCBI Taxonomy" id="4874"/>
    <lineage>
        <taxon>Eukaryota</taxon>
        <taxon>Fungi</taxon>
        <taxon>Fungi incertae sedis</taxon>
        <taxon>Mucoromycota</taxon>
        <taxon>Glomeromycotina</taxon>
        <taxon>Glomeromycetes</taxon>
        <taxon>Diversisporales</taxon>
        <taxon>Gigasporaceae</taxon>
        <taxon>Gigaspora</taxon>
    </lineage>
</organism>
<evidence type="ECO:0000313" key="2">
    <source>
        <dbReference type="Proteomes" id="UP000789901"/>
    </source>
</evidence>
<proteinExistence type="predicted"/>
<feature type="non-terminal residue" evidence="1">
    <location>
        <position position="138"/>
    </location>
</feature>
<feature type="non-terminal residue" evidence="1">
    <location>
        <position position="1"/>
    </location>
</feature>
<comment type="caution">
    <text evidence="1">The sequence shown here is derived from an EMBL/GenBank/DDBJ whole genome shotgun (WGS) entry which is preliminary data.</text>
</comment>
<protein>
    <submittedName>
        <fullName evidence="1">5346_t:CDS:1</fullName>
    </submittedName>
</protein>
<keyword evidence="2" id="KW-1185">Reference proteome</keyword>
<dbReference type="EMBL" id="CAJVQB010072929">
    <property type="protein sequence ID" value="CAG8843596.1"/>
    <property type="molecule type" value="Genomic_DNA"/>
</dbReference>
<dbReference type="InterPro" id="IPR012337">
    <property type="entry name" value="RNaseH-like_sf"/>
</dbReference>
<accession>A0ABN7WYC7</accession>
<sequence>ALNTLTSSYNYFQSYAISHSQWTALEKIVEFLEPFKDLTIKISSSSNSTAFWIIPLFNIVFNHVKNVASTVDKSASKIQYQTVASFNNNIPFDISSNTVGSYTRSILDTDFEDEEEYINELDHYILEKPANKEIEVLA</sequence>
<reference evidence="1 2" key="1">
    <citation type="submission" date="2021-06" db="EMBL/GenBank/DDBJ databases">
        <authorList>
            <person name="Kallberg Y."/>
            <person name="Tangrot J."/>
            <person name="Rosling A."/>
        </authorList>
    </citation>
    <scope>NUCLEOTIDE SEQUENCE [LARGE SCALE GENOMIC DNA]</scope>
    <source>
        <strain evidence="1 2">120-4 pot B 10/14</strain>
    </source>
</reference>
<name>A0ABN7WYC7_GIGMA</name>
<dbReference type="SUPFAM" id="SSF53098">
    <property type="entry name" value="Ribonuclease H-like"/>
    <property type="match status" value="1"/>
</dbReference>
<evidence type="ECO:0000313" key="1">
    <source>
        <dbReference type="EMBL" id="CAG8843596.1"/>
    </source>
</evidence>